<evidence type="ECO:0000256" key="1">
    <source>
        <dbReference type="SAM" id="Phobius"/>
    </source>
</evidence>
<evidence type="ECO:0000256" key="2">
    <source>
        <dbReference type="SAM" id="SignalP"/>
    </source>
</evidence>
<sequence length="198" mass="19379">MKHSRILSRATAALALAGAAGTAAAHPGHAASLADGLTHPFLGLDHLLAMVAVGLWSARALPAQQRWQGPAVFVAALLAAALASLGGVSLPGVELSIAASVVLCGALVAGAREIPARAGLALVGATALFHGLAHGAEAPMGGFGGFAAFALGFTASTAALHLAGLWLAARLQRLPALAWSFIGAAVGTGGLALLAARL</sequence>
<comment type="caution">
    <text evidence="3">The sequence shown here is derived from an EMBL/GenBank/DDBJ whole genome shotgun (WGS) entry which is preliminary data.</text>
</comment>
<dbReference type="Proteomes" id="UP001293718">
    <property type="component" value="Unassembled WGS sequence"/>
</dbReference>
<proteinExistence type="predicted"/>
<keyword evidence="1" id="KW-0812">Transmembrane</keyword>
<feature type="transmembrane region" description="Helical" evidence="1">
    <location>
        <begin position="176"/>
        <end position="196"/>
    </location>
</feature>
<keyword evidence="1" id="KW-1133">Transmembrane helix</keyword>
<organism evidence="3 4">
    <name type="scientific">Azohydromonas lata</name>
    <dbReference type="NCBI Taxonomy" id="45677"/>
    <lineage>
        <taxon>Bacteria</taxon>
        <taxon>Pseudomonadati</taxon>
        <taxon>Pseudomonadota</taxon>
        <taxon>Betaproteobacteria</taxon>
        <taxon>Burkholderiales</taxon>
        <taxon>Sphaerotilaceae</taxon>
        <taxon>Azohydromonas</taxon>
    </lineage>
</organism>
<feature type="transmembrane region" description="Helical" evidence="1">
    <location>
        <begin position="142"/>
        <end position="169"/>
    </location>
</feature>
<keyword evidence="4" id="KW-1185">Reference proteome</keyword>
<keyword evidence="1" id="KW-0472">Membrane</keyword>
<evidence type="ECO:0000313" key="4">
    <source>
        <dbReference type="Proteomes" id="UP001293718"/>
    </source>
</evidence>
<feature type="transmembrane region" description="Helical" evidence="1">
    <location>
        <begin position="70"/>
        <end position="89"/>
    </location>
</feature>
<dbReference type="EMBL" id="JAXOJX010000111">
    <property type="protein sequence ID" value="MDZ5461383.1"/>
    <property type="molecule type" value="Genomic_DNA"/>
</dbReference>
<dbReference type="RefSeq" id="WP_322468560.1">
    <property type="nucleotide sequence ID" value="NZ_JAXOJX010000111.1"/>
</dbReference>
<feature type="chain" id="PRO_5047220051" evidence="2">
    <location>
        <begin position="26"/>
        <end position="198"/>
    </location>
</feature>
<evidence type="ECO:0000313" key="3">
    <source>
        <dbReference type="EMBL" id="MDZ5461383.1"/>
    </source>
</evidence>
<reference evidence="3 4" key="1">
    <citation type="submission" date="2023-11" db="EMBL/GenBank/DDBJ databases">
        <title>Draft genome of Azohydromonas lata strain H1 (DSM1123), a polyhydroxyalkanoate producer.</title>
        <authorList>
            <person name="Traversa D."/>
            <person name="D'Addabbo P."/>
            <person name="Pazzani C."/>
            <person name="Manzari C."/>
            <person name="Chiara M."/>
            <person name="Scrascia M."/>
        </authorList>
    </citation>
    <scope>NUCLEOTIDE SEQUENCE [LARGE SCALE GENOMIC DNA]</scope>
    <source>
        <strain evidence="3 4">H1</strain>
    </source>
</reference>
<dbReference type="Pfam" id="PF04955">
    <property type="entry name" value="HupE_UreJ"/>
    <property type="match status" value="1"/>
</dbReference>
<gene>
    <name evidence="3" type="ORF">SM757_32890</name>
</gene>
<dbReference type="PIRSF" id="PIRSF016919">
    <property type="entry name" value="HupE_UreJ"/>
    <property type="match status" value="1"/>
</dbReference>
<protein>
    <submittedName>
        <fullName evidence="3">HupE/UreJ family protein</fullName>
    </submittedName>
</protein>
<accession>A0ABU5IR65</accession>
<feature type="transmembrane region" description="Helical" evidence="1">
    <location>
        <begin position="40"/>
        <end position="58"/>
    </location>
</feature>
<feature type="signal peptide" evidence="2">
    <location>
        <begin position="1"/>
        <end position="25"/>
    </location>
</feature>
<dbReference type="InterPro" id="IPR007038">
    <property type="entry name" value="HupE_UreJ"/>
</dbReference>
<name>A0ABU5IR65_9BURK</name>
<keyword evidence="2" id="KW-0732">Signal</keyword>